<reference evidence="2" key="1">
    <citation type="journal article" date="2010" name="Nat. Biotechnol.">
        <title>Draft genome sequence of the oilseed species Ricinus communis.</title>
        <authorList>
            <person name="Chan A.P."/>
            <person name="Crabtree J."/>
            <person name="Zhao Q."/>
            <person name="Lorenzi H."/>
            <person name="Orvis J."/>
            <person name="Puiu D."/>
            <person name="Melake-Berhan A."/>
            <person name="Jones K.M."/>
            <person name="Redman J."/>
            <person name="Chen G."/>
            <person name="Cahoon E.B."/>
            <person name="Gedil M."/>
            <person name="Stanke M."/>
            <person name="Haas B.J."/>
            <person name="Wortman J.R."/>
            <person name="Fraser-Liggett C.M."/>
            <person name="Ravel J."/>
            <person name="Rabinowicz P.D."/>
        </authorList>
    </citation>
    <scope>NUCLEOTIDE SEQUENCE [LARGE SCALE GENOMIC DNA]</scope>
    <source>
        <strain evidence="2">cv. Hale</strain>
    </source>
</reference>
<accession>B9SNW4</accession>
<gene>
    <name evidence="1" type="ORF">RCOM_0582450</name>
</gene>
<dbReference type="InParanoid" id="B9SNW4"/>
<dbReference type="Proteomes" id="UP000008311">
    <property type="component" value="Unassembled WGS sequence"/>
</dbReference>
<dbReference type="EMBL" id="EQ974054">
    <property type="protein sequence ID" value="EEF34682.1"/>
    <property type="molecule type" value="Genomic_DNA"/>
</dbReference>
<proteinExistence type="predicted"/>
<sequence length="79" mass="8819">MGIRVDVPCSSVFMDSRTGSVVSSKNEVLRSPEGGMDTIVTESMESPLILRAAKRRRIGGRYKKSCPYLCVLFICLYTR</sequence>
<dbReference type="AlphaFoldDB" id="B9SNW4"/>
<evidence type="ECO:0000313" key="1">
    <source>
        <dbReference type="EMBL" id="EEF34682.1"/>
    </source>
</evidence>
<organism evidence="1 2">
    <name type="scientific">Ricinus communis</name>
    <name type="common">Castor bean</name>
    <dbReference type="NCBI Taxonomy" id="3988"/>
    <lineage>
        <taxon>Eukaryota</taxon>
        <taxon>Viridiplantae</taxon>
        <taxon>Streptophyta</taxon>
        <taxon>Embryophyta</taxon>
        <taxon>Tracheophyta</taxon>
        <taxon>Spermatophyta</taxon>
        <taxon>Magnoliopsida</taxon>
        <taxon>eudicotyledons</taxon>
        <taxon>Gunneridae</taxon>
        <taxon>Pentapetalae</taxon>
        <taxon>rosids</taxon>
        <taxon>fabids</taxon>
        <taxon>Malpighiales</taxon>
        <taxon>Euphorbiaceae</taxon>
        <taxon>Acalyphoideae</taxon>
        <taxon>Acalypheae</taxon>
        <taxon>Ricinus</taxon>
    </lineage>
</organism>
<protein>
    <submittedName>
        <fullName evidence="1">Uncharacterized protein</fullName>
    </submittedName>
</protein>
<keyword evidence="2" id="KW-1185">Reference proteome</keyword>
<evidence type="ECO:0000313" key="2">
    <source>
        <dbReference type="Proteomes" id="UP000008311"/>
    </source>
</evidence>
<name>B9SNW4_RICCO</name>